<accession>A0A8T0CG69</accession>
<dbReference type="AlphaFoldDB" id="A0A8T0CG69"/>
<keyword evidence="2 4" id="KW-0689">Ribosomal protein</keyword>
<evidence type="ECO:0000256" key="1">
    <source>
        <dbReference type="ARBA" id="ARBA00006471"/>
    </source>
</evidence>
<dbReference type="OrthoDB" id="10250260at2759"/>
<evidence type="ECO:0000256" key="2">
    <source>
        <dbReference type="ARBA" id="ARBA00022980"/>
    </source>
</evidence>
<name>A0A8T0CG69_CORYI</name>
<organism evidence="5 6">
    <name type="scientific">Corymbia citriodora subsp. variegata</name>
    <dbReference type="NCBI Taxonomy" id="360336"/>
    <lineage>
        <taxon>Eukaryota</taxon>
        <taxon>Viridiplantae</taxon>
        <taxon>Streptophyta</taxon>
        <taxon>Embryophyta</taxon>
        <taxon>Tracheophyta</taxon>
        <taxon>Spermatophyta</taxon>
        <taxon>Magnoliopsida</taxon>
        <taxon>eudicotyledons</taxon>
        <taxon>Gunneridae</taxon>
        <taxon>Pentapetalae</taxon>
        <taxon>rosids</taxon>
        <taxon>malvids</taxon>
        <taxon>Myrtales</taxon>
        <taxon>Myrtaceae</taxon>
        <taxon>Myrtoideae</taxon>
        <taxon>Eucalypteae</taxon>
        <taxon>Corymbia</taxon>
    </lineage>
</organism>
<evidence type="ECO:0000256" key="4">
    <source>
        <dbReference type="RuleBase" id="RU003660"/>
    </source>
</evidence>
<evidence type="ECO:0000313" key="5">
    <source>
        <dbReference type="EMBL" id="KAF7845672.1"/>
    </source>
</evidence>
<dbReference type="GO" id="GO:0003735">
    <property type="term" value="F:structural constituent of ribosome"/>
    <property type="evidence" value="ECO:0007669"/>
    <property type="project" value="InterPro"/>
</dbReference>
<dbReference type="InterPro" id="IPR047863">
    <property type="entry name" value="Ribosomal_uS8_CS"/>
</dbReference>
<keyword evidence="6" id="KW-1185">Reference proteome</keyword>
<dbReference type="Gene3D" id="3.30.1490.10">
    <property type="match status" value="1"/>
</dbReference>
<dbReference type="GO" id="GO:1990904">
    <property type="term" value="C:ribonucleoprotein complex"/>
    <property type="evidence" value="ECO:0007669"/>
    <property type="project" value="UniProtKB-KW"/>
</dbReference>
<dbReference type="Proteomes" id="UP000806378">
    <property type="component" value="Unassembled WGS sequence"/>
</dbReference>
<dbReference type="FunFam" id="3.30.1490.10:FF:000002">
    <property type="entry name" value="40S ribosomal protein S15a"/>
    <property type="match status" value="1"/>
</dbReference>
<dbReference type="SUPFAM" id="SSF56047">
    <property type="entry name" value="Ribosomal protein S8"/>
    <property type="match status" value="1"/>
</dbReference>
<comment type="caution">
    <text evidence="5">The sequence shown here is derived from an EMBL/GenBank/DDBJ whole genome shotgun (WGS) entry which is preliminary data.</text>
</comment>
<dbReference type="Pfam" id="PF00410">
    <property type="entry name" value="Ribosomal_S8"/>
    <property type="match status" value="1"/>
</dbReference>
<protein>
    <submittedName>
        <fullName evidence="5">Uncharacterized protein</fullName>
    </submittedName>
</protein>
<reference evidence="5" key="1">
    <citation type="submission" date="2020-05" db="EMBL/GenBank/DDBJ databases">
        <title>WGS assembly of Corymbia citriodora subspecies variegata.</title>
        <authorList>
            <person name="Barry K."/>
            <person name="Hundley H."/>
            <person name="Shu S."/>
            <person name="Jenkins J."/>
            <person name="Grimwood J."/>
            <person name="Baten A."/>
        </authorList>
    </citation>
    <scope>NUCLEOTIDE SEQUENCE</scope>
    <source>
        <strain evidence="5">CV2-018</strain>
    </source>
</reference>
<dbReference type="PANTHER" id="PTHR11758">
    <property type="entry name" value="40S RIBOSOMAL PROTEIN S15A"/>
    <property type="match status" value="1"/>
</dbReference>
<dbReference type="Gramene" id="rna-gnl|WGS:JABURB|Cocit.L1307.1">
    <property type="protein sequence ID" value="cds-KAF7845672.1"/>
    <property type="gene ID" value="gene-BT93_L1307"/>
</dbReference>
<dbReference type="InterPro" id="IPR000630">
    <property type="entry name" value="Ribosomal_uS8"/>
</dbReference>
<sequence length="125" mass="14106">MVRVSVLGDCLNNICNAERTGKRQEILLSAQAHTRYRSCSPTTDEFEEIDDHRSGKIVIQLNGRINKCGVISPRFNVQLPQIENWVNLLMPARSFGYIILTTSAGIMDHEEARRKHVAGKVGDER</sequence>
<dbReference type="Gene3D" id="3.30.1370.30">
    <property type="match status" value="1"/>
</dbReference>
<gene>
    <name evidence="5" type="ORF">BT93_L1307</name>
</gene>
<evidence type="ECO:0000256" key="3">
    <source>
        <dbReference type="ARBA" id="ARBA00023274"/>
    </source>
</evidence>
<keyword evidence="3 4" id="KW-0687">Ribonucleoprotein</keyword>
<evidence type="ECO:0000313" key="6">
    <source>
        <dbReference type="Proteomes" id="UP000806378"/>
    </source>
</evidence>
<dbReference type="GO" id="GO:0006412">
    <property type="term" value="P:translation"/>
    <property type="evidence" value="ECO:0007669"/>
    <property type="project" value="InterPro"/>
</dbReference>
<proteinExistence type="inferred from homology"/>
<dbReference type="InterPro" id="IPR035987">
    <property type="entry name" value="Ribosomal_uS8_sf"/>
</dbReference>
<dbReference type="EMBL" id="MU103225">
    <property type="protein sequence ID" value="KAF7845672.1"/>
    <property type="molecule type" value="Genomic_DNA"/>
</dbReference>
<dbReference type="PROSITE" id="PS00053">
    <property type="entry name" value="RIBOSOMAL_S8"/>
    <property type="match status" value="1"/>
</dbReference>
<comment type="similarity">
    <text evidence="1 4">Belongs to the universal ribosomal protein uS8 family.</text>
</comment>
<dbReference type="GO" id="GO:0005840">
    <property type="term" value="C:ribosome"/>
    <property type="evidence" value="ECO:0007669"/>
    <property type="project" value="UniProtKB-KW"/>
</dbReference>